<reference evidence="3 4" key="1">
    <citation type="journal article" date="2024" name="Nat. Commun.">
        <title>Phylogenomics reveals the evolutionary origins of lichenization in chlorophyte algae.</title>
        <authorList>
            <person name="Puginier C."/>
            <person name="Libourel C."/>
            <person name="Otte J."/>
            <person name="Skaloud P."/>
            <person name="Haon M."/>
            <person name="Grisel S."/>
            <person name="Petersen M."/>
            <person name="Berrin J.G."/>
            <person name="Delaux P.M."/>
            <person name="Dal Grande F."/>
            <person name="Keller J."/>
        </authorList>
    </citation>
    <scope>NUCLEOTIDE SEQUENCE [LARGE SCALE GENOMIC DNA]</scope>
    <source>
        <strain evidence="3 4">SAG 2043</strain>
    </source>
</reference>
<dbReference type="Pfam" id="PF04667">
    <property type="entry name" value="Endosulfine"/>
    <property type="match status" value="1"/>
</dbReference>
<keyword evidence="4" id="KW-1185">Reference proteome</keyword>
<evidence type="ECO:0000313" key="3">
    <source>
        <dbReference type="EMBL" id="KAK9829790.1"/>
    </source>
</evidence>
<comment type="caution">
    <text evidence="3">The sequence shown here is derived from an EMBL/GenBank/DDBJ whole genome shotgun (WGS) entry which is preliminary data.</text>
</comment>
<dbReference type="Proteomes" id="UP001489004">
    <property type="component" value="Unassembled WGS sequence"/>
</dbReference>
<organism evidence="3 4">
    <name type="scientific">[Myrmecia] bisecta</name>
    <dbReference type="NCBI Taxonomy" id="41462"/>
    <lineage>
        <taxon>Eukaryota</taxon>
        <taxon>Viridiplantae</taxon>
        <taxon>Chlorophyta</taxon>
        <taxon>core chlorophytes</taxon>
        <taxon>Trebouxiophyceae</taxon>
        <taxon>Trebouxiales</taxon>
        <taxon>Trebouxiaceae</taxon>
        <taxon>Myrmecia</taxon>
    </lineage>
</organism>
<name>A0AAW1R8C4_9CHLO</name>
<comment type="similarity">
    <text evidence="1 2">Belongs to the endosulfine family.</text>
</comment>
<dbReference type="PANTHER" id="PTHR34804">
    <property type="entry name" value="CAMP-REGULATED PHOSPHOPROTEIN 19-RELATED PROTEIN"/>
    <property type="match status" value="1"/>
</dbReference>
<protein>
    <recommendedName>
        <fullName evidence="5">Negatively light-regulated protein</fullName>
    </recommendedName>
</protein>
<dbReference type="InterPro" id="IPR006760">
    <property type="entry name" value="Endosulphine"/>
</dbReference>
<evidence type="ECO:0000256" key="2">
    <source>
        <dbReference type="RuleBase" id="RU363120"/>
    </source>
</evidence>
<dbReference type="PANTHER" id="PTHR34804:SF5">
    <property type="entry name" value="CAMP-REGULATED PHOSPHOPROTEIN 19-RELATED PROTEIN"/>
    <property type="match status" value="1"/>
</dbReference>
<evidence type="ECO:0000256" key="1">
    <source>
        <dbReference type="ARBA" id="ARBA00010520"/>
    </source>
</evidence>
<gene>
    <name evidence="3" type="ORF">WJX72_007932</name>
</gene>
<accession>A0AAW1R8C4</accession>
<dbReference type="EMBL" id="JALJOR010000001">
    <property type="protein sequence ID" value="KAK9829790.1"/>
    <property type="molecule type" value="Genomic_DNA"/>
</dbReference>
<dbReference type="AlphaFoldDB" id="A0AAW1R8C4"/>
<evidence type="ECO:0000313" key="4">
    <source>
        <dbReference type="Proteomes" id="UP001489004"/>
    </source>
</evidence>
<sequence>MSTKPPPSAPKTQAEVEKEQETLLKAKYGGLQPKKKLMPKDHKFFDSADWALAKQGVKTESSVMADSHRLEPKLEPTVAAPRRVSHLGDEDMA</sequence>
<evidence type="ECO:0008006" key="5">
    <source>
        <dbReference type="Google" id="ProtNLM"/>
    </source>
</evidence>
<proteinExistence type="inferred from homology"/>